<evidence type="ECO:0000256" key="3">
    <source>
        <dbReference type="ARBA" id="ARBA00022853"/>
    </source>
</evidence>
<evidence type="ECO:0000256" key="4">
    <source>
        <dbReference type="ARBA" id="ARBA00023015"/>
    </source>
</evidence>
<dbReference type="InterPro" id="IPR002110">
    <property type="entry name" value="Ankyrin_rpt"/>
</dbReference>
<feature type="region of interest" description="Disordered" evidence="10">
    <location>
        <begin position="547"/>
        <end position="631"/>
    </location>
</feature>
<evidence type="ECO:0000256" key="8">
    <source>
        <dbReference type="PROSITE-ProRule" id="PRU00023"/>
    </source>
</evidence>
<dbReference type="Pfam" id="PF00439">
    <property type="entry name" value="Bromodomain"/>
    <property type="match status" value="1"/>
</dbReference>
<reference evidence="12 13" key="1">
    <citation type="submission" date="2006-10" db="EMBL/GenBank/DDBJ databases">
        <title>The Genome Sequence of Batrachochytrium dendrobatidis JEL423.</title>
        <authorList>
            <consortium name="The Broad Institute Genome Sequencing Platform"/>
            <person name="Birren B."/>
            <person name="Lander E."/>
            <person name="Galagan J."/>
            <person name="Cuomo C."/>
            <person name="Devon K."/>
            <person name="Jaffe D."/>
            <person name="Butler J."/>
            <person name="Alvarez P."/>
            <person name="Gnerre S."/>
            <person name="Grabherr M."/>
            <person name="Kleber M."/>
            <person name="Mauceli E."/>
            <person name="Brockman W."/>
            <person name="Young S."/>
            <person name="LaButti K."/>
            <person name="Sykes S."/>
            <person name="DeCaprio D."/>
            <person name="Crawford M."/>
            <person name="Koehrsen M."/>
            <person name="Engels R."/>
            <person name="Montgomery P."/>
            <person name="Pearson M."/>
            <person name="Howarth C."/>
            <person name="Larson L."/>
            <person name="White J."/>
            <person name="O'Leary S."/>
            <person name="Kodira C."/>
            <person name="Zeng Q."/>
            <person name="Yandava C."/>
            <person name="Alvarado L."/>
            <person name="Longcore J."/>
            <person name="James T."/>
        </authorList>
    </citation>
    <scope>NUCLEOTIDE SEQUENCE [LARGE SCALE GENOMIC DNA]</scope>
    <source>
        <strain evidence="12 13">JEL423</strain>
    </source>
</reference>
<dbReference type="GO" id="GO:0003682">
    <property type="term" value="F:chromatin binding"/>
    <property type="evidence" value="ECO:0007669"/>
    <property type="project" value="TreeGrafter"/>
</dbReference>
<evidence type="ECO:0000313" key="12">
    <source>
        <dbReference type="EMBL" id="OAJ43134.1"/>
    </source>
</evidence>
<evidence type="ECO:0000259" key="11">
    <source>
        <dbReference type="PROSITE" id="PS50014"/>
    </source>
</evidence>
<dbReference type="InterPro" id="IPR001487">
    <property type="entry name" value="Bromodomain"/>
</dbReference>
<gene>
    <name evidence="12" type="ORF">BDEG_26515</name>
</gene>
<accession>A0A177WU09</accession>
<dbReference type="PROSITE" id="PS50297">
    <property type="entry name" value="ANK_REP_REGION"/>
    <property type="match status" value="1"/>
</dbReference>
<keyword evidence="8" id="KW-0040">ANK repeat</keyword>
<evidence type="ECO:0000256" key="2">
    <source>
        <dbReference type="ARBA" id="ARBA00022737"/>
    </source>
</evidence>
<dbReference type="PROSITE" id="PS50088">
    <property type="entry name" value="ANK_REPEAT"/>
    <property type="match status" value="1"/>
</dbReference>
<keyword evidence="7" id="KW-0539">Nucleus</keyword>
<dbReference type="OrthoDB" id="6017at2759"/>
<evidence type="ECO:0000256" key="1">
    <source>
        <dbReference type="ARBA" id="ARBA00004123"/>
    </source>
</evidence>
<reference evidence="12 13" key="2">
    <citation type="submission" date="2016-05" db="EMBL/GenBank/DDBJ databases">
        <title>Lineage-specific infection strategies underlie the spectrum of fungal disease in amphibians.</title>
        <authorList>
            <person name="Cuomo C.A."/>
            <person name="Farrer R.A."/>
            <person name="James T."/>
            <person name="Longcore J."/>
            <person name="Birren B."/>
        </authorList>
    </citation>
    <scope>NUCLEOTIDE SEQUENCE [LARGE SCALE GENOMIC DNA]</scope>
    <source>
        <strain evidence="12 13">JEL423</strain>
    </source>
</reference>
<evidence type="ECO:0000256" key="6">
    <source>
        <dbReference type="ARBA" id="ARBA00023163"/>
    </source>
</evidence>
<feature type="domain" description="Bromo" evidence="11">
    <location>
        <begin position="261"/>
        <end position="331"/>
    </location>
</feature>
<dbReference type="SUPFAM" id="SSF47370">
    <property type="entry name" value="Bromodomain"/>
    <property type="match status" value="1"/>
</dbReference>
<dbReference type="InterPro" id="IPR018359">
    <property type="entry name" value="Bromodomain_CS"/>
</dbReference>
<dbReference type="Gene3D" id="1.20.920.10">
    <property type="entry name" value="Bromodomain-like"/>
    <property type="match status" value="1"/>
</dbReference>
<feature type="region of interest" description="Disordered" evidence="10">
    <location>
        <begin position="1"/>
        <end position="28"/>
    </location>
</feature>
<proteinExistence type="predicted"/>
<dbReference type="PROSITE" id="PS00633">
    <property type="entry name" value="BROMODOMAIN_1"/>
    <property type="match status" value="1"/>
</dbReference>
<dbReference type="GO" id="GO:0006338">
    <property type="term" value="P:chromatin remodeling"/>
    <property type="evidence" value="ECO:0007669"/>
    <property type="project" value="InterPro"/>
</dbReference>
<dbReference type="PANTHER" id="PTHR16062:SF23">
    <property type="entry name" value="BROMO DOMAIN-CONTAINING PROTEIN"/>
    <property type="match status" value="1"/>
</dbReference>
<dbReference type="PROSITE" id="PS50014">
    <property type="entry name" value="BROMODOMAIN_2"/>
    <property type="match status" value="1"/>
</dbReference>
<evidence type="ECO:0000313" key="13">
    <source>
        <dbReference type="Proteomes" id="UP000077115"/>
    </source>
</evidence>
<keyword evidence="5 9" id="KW-0103">Bromodomain</keyword>
<keyword evidence="3" id="KW-0156">Chromatin regulator</keyword>
<protein>
    <recommendedName>
        <fullName evidence="11">Bromo domain-containing protein</fullName>
    </recommendedName>
</protein>
<keyword evidence="4" id="KW-0805">Transcription regulation</keyword>
<dbReference type="GO" id="GO:0016586">
    <property type="term" value="C:RSC-type complex"/>
    <property type="evidence" value="ECO:0007669"/>
    <property type="project" value="InterPro"/>
</dbReference>
<dbReference type="SMART" id="SM00297">
    <property type="entry name" value="BROMO"/>
    <property type="match status" value="1"/>
</dbReference>
<dbReference type="AlphaFoldDB" id="A0A177WU09"/>
<dbReference type="Pfam" id="PF12796">
    <property type="entry name" value="Ank_2"/>
    <property type="match status" value="1"/>
</dbReference>
<dbReference type="EMBL" id="DS022309">
    <property type="protein sequence ID" value="OAJ43134.1"/>
    <property type="molecule type" value="Genomic_DNA"/>
</dbReference>
<dbReference type="PRINTS" id="PR00503">
    <property type="entry name" value="BROMODOMAIN"/>
</dbReference>
<evidence type="ECO:0000256" key="10">
    <source>
        <dbReference type="SAM" id="MobiDB-lite"/>
    </source>
</evidence>
<evidence type="ECO:0000256" key="5">
    <source>
        <dbReference type="ARBA" id="ARBA00023117"/>
    </source>
</evidence>
<sequence length="901" mass="96910">MNNVNSHGQPTASGAASSASHQGHGNSIQQLQTPVLRLVSSQIPTLNTAVPVNTGLHVHDLGSNPSSSASMDYSEAAAASAITALGGYVPTQTPAVLTEVAPKRLVKLSLSVKEPASTASLSHALAPTLDAPVQAPVSLSLSANANRAQHHDLNAPTVGTPLSAGSKRRHNSPTHTAADLSAKTAIATEPSHAKIKKLKFTTTQSTPDTLKVEPSFSTPLTSAATTPIAKKSELIPIPGTLKSYFTKIYTELLDLKDKKTNSRVLSEPFLMLPDKLEYPDYYQLIDRPIAFDRIKKKIDGSRYSSVEAYKKDVNLIFLNCQQYNLPESQIYQDSIELQKHFKYITESYVHTAPIPGSAKPPHRRKSDVPKVEMPAQVHTPTPTLIPLSAPSLTVVQPAAPVRSPQTDISTQRTALFEAIEKNDVKAFERHIASFDETTIHALQPCHMFEASFTWAPIHAVAYYGNAKMLEILMGHGADVEQQDTWYQGRPLAWAAFAGSVKICKILIEKHNADKAATNIHGQTAYDLLGDSQDDPVWDILKINDTVNSSSHHGRSSFRTPKAKSATEEIKPTLSKSTTKVIGASHAANNWSHAPMEAATPTSRTTSRSGQTDITVAQHSSQRPAEPNQQTPVAATTLKQSLQQSQLTPQQQFQQQALYLQAQQQLLQAQTPNGLIQGSRSRQSSSKGARVSGTSQFMNSAGAAVVPRSFISPNAAGLQMPGQALVPDNAFSAYTTQQRLSAPQSAIVTSIGIVSNDDRFRMVIPFSPDDPPHGFVGSCITVNHGVKSMNIRIVLGSNPFAGMVAANGTPVATRFTCTGHSTSMAMVPTGVPGSAHPQMRLEPLQLRIPGGKADGGIQDMSAPIHLGLNSFELIVVATAYTSDSMQPLEETHQIVLLAIYRQ</sequence>
<dbReference type="InterPro" id="IPR036427">
    <property type="entry name" value="Bromodomain-like_sf"/>
</dbReference>
<dbReference type="eggNOG" id="KOG0386">
    <property type="taxonomic scope" value="Eukaryota"/>
</dbReference>
<evidence type="ECO:0000256" key="7">
    <source>
        <dbReference type="ARBA" id="ARBA00023242"/>
    </source>
</evidence>
<keyword evidence="2" id="KW-0677">Repeat</keyword>
<dbReference type="GO" id="GO:0006368">
    <property type="term" value="P:transcription elongation by RNA polymerase II"/>
    <property type="evidence" value="ECO:0007669"/>
    <property type="project" value="TreeGrafter"/>
</dbReference>
<dbReference type="InterPro" id="IPR037382">
    <property type="entry name" value="Rsc/polybromo"/>
</dbReference>
<dbReference type="SUPFAM" id="SSF48403">
    <property type="entry name" value="Ankyrin repeat"/>
    <property type="match status" value="1"/>
</dbReference>
<dbReference type="STRING" id="403673.A0A177WU09"/>
<dbReference type="VEuPathDB" id="FungiDB:BDEG_26515"/>
<dbReference type="PANTHER" id="PTHR16062">
    <property type="entry name" value="SWI/SNF-RELATED"/>
    <property type="match status" value="1"/>
</dbReference>
<feature type="compositionally biased region" description="Polar residues" evidence="10">
    <location>
        <begin position="609"/>
        <end position="631"/>
    </location>
</feature>
<organism evidence="12 13">
    <name type="scientific">Batrachochytrium dendrobatidis (strain JEL423)</name>
    <dbReference type="NCBI Taxonomy" id="403673"/>
    <lineage>
        <taxon>Eukaryota</taxon>
        <taxon>Fungi</taxon>
        <taxon>Fungi incertae sedis</taxon>
        <taxon>Chytridiomycota</taxon>
        <taxon>Chytridiomycota incertae sedis</taxon>
        <taxon>Chytridiomycetes</taxon>
        <taxon>Rhizophydiales</taxon>
        <taxon>Rhizophydiales incertae sedis</taxon>
        <taxon>Batrachochytrium</taxon>
    </lineage>
</organism>
<dbReference type="Proteomes" id="UP000077115">
    <property type="component" value="Unassembled WGS sequence"/>
</dbReference>
<keyword evidence="6" id="KW-0804">Transcription</keyword>
<evidence type="ECO:0000256" key="9">
    <source>
        <dbReference type="PROSITE-ProRule" id="PRU00035"/>
    </source>
</evidence>
<comment type="subcellular location">
    <subcellularLocation>
        <location evidence="1">Nucleus</location>
    </subcellularLocation>
</comment>
<name>A0A177WU09_BATDL</name>
<feature type="compositionally biased region" description="Polar residues" evidence="10">
    <location>
        <begin position="1"/>
        <end position="11"/>
    </location>
</feature>
<dbReference type="InterPro" id="IPR036770">
    <property type="entry name" value="Ankyrin_rpt-contain_sf"/>
</dbReference>
<feature type="repeat" description="ANK" evidence="8">
    <location>
        <begin position="452"/>
        <end position="484"/>
    </location>
</feature>
<dbReference type="Gene3D" id="1.25.40.20">
    <property type="entry name" value="Ankyrin repeat-containing domain"/>
    <property type="match status" value="1"/>
</dbReference>